<proteinExistence type="predicted"/>
<organism evidence="1">
    <name type="scientific">Nothobranchius korthausae</name>
    <dbReference type="NCBI Taxonomy" id="1143690"/>
    <lineage>
        <taxon>Eukaryota</taxon>
        <taxon>Metazoa</taxon>
        <taxon>Chordata</taxon>
        <taxon>Craniata</taxon>
        <taxon>Vertebrata</taxon>
        <taxon>Euteleostomi</taxon>
        <taxon>Actinopterygii</taxon>
        <taxon>Neopterygii</taxon>
        <taxon>Teleostei</taxon>
        <taxon>Neoteleostei</taxon>
        <taxon>Acanthomorphata</taxon>
        <taxon>Ovalentaria</taxon>
        <taxon>Atherinomorphae</taxon>
        <taxon>Cyprinodontiformes</taxon>
        <taxon>Nothobranchiidae</taxon>
        <taxon>Nothobranchius</taxon>
    </lineage>
</organism>
<protein>
    <submittedName>
        <fullName evidence="1">Fibroblast growth factor receptor-like 1</fullName>
    </submittedName>
</protein>
<dbReference type="EMBL" id="HAEC01000644">
    <property type="protein sequence ID" value="SBQ68721.1"/>
    <property type="molecule type" value="Transcribed_RNA"/>
</dbReference>
<reference evidence="1" key="2">
    <citation type="submission" date="2016-06" db="EMBL/GenBank/DDBJ databases">
        <title>The genome of a short-lived fish provides insights into sex chromosome evolution and the genetic control of aging.</title>
        <authorList>
            <person name="Reichwald K."/>
            <person name="Felder M."/>
            <person name="Petzold A."/>
            <person name="Koch P."/>
            <person name="Groth M."/>
            <person name="Platzer M."/>
        </authorList>
    </citation>
    <scope>NUCLEOTIDE SEQUENCE</scope>
    <source>
        <tissue evidence="1">Brain</tissue>
    </source>
</reference>
<sequence length="67" mass="7427">THTHTHTWMGKYTSINTFIFSVSISDGRSCGTVLQKLLLGKCVSVCACNGQWPVSFFIKTSMFGAFF</sequence>
<gene>
    <name evidence="1" type="primary">FGFRL1</name>
</gene>
<name>A0A1A8GCG0_9TELE</name>
<evidence type="ECO:0000313" key="1">
    <source>
        <dbReference type="EMBL" id="SBQ68721.1"/>
    </source>
</evidence>
<reference evidence="1" key="1">
    <citation type="submission" date="2016-05" db="EMBL/GenBank/DDBJ databases">
        <authorList>
            <person name="Lavstsen T."/>
            <person name="Jespersen J.S."/>
        </authorList>
    </citation>
    <scope>NUCLEOTIDE SEQUENCE</scope>
    <source>
        <tissue evidence="1">Brain</tissue>
    </source>
</reference>
<accession>A0A1A8GCG0</accession>
<feature type="non-terminal residue" evidence="1">
    <location>
        <position position="1"/>
    </location>
</feature>
<keyword evidence="1" id="KW-0675">Receptor</keyword>
<dbReference type="AlphaFoldDB" id="A0A1A8GCG0"/>